<dbReference type="Proteomes" id="UP001183176">
    <property type="component" value="Unassembled WGS sequence"/>
</dbReference>
<dbReference type="PANTHER" id="PTHR38686">
    <property type="entry name" value="APOLIPOPROTEIN N-ACYLTRANSFERASE"/>
    <property type="match status" value="1"/>
</dbReference>
<evidence type="ECO:0000256" key="7">
    <source>
        <dbReference type="ARBA" id="ARBA00023315"/>
    </source>
</evidence>
<keyword evidence="12" id="KW-1185">Reference proteome</keyword>
<feature type="transmembrane region" description="Helical" evidence="8">
    <location>
        <begin position="86"/>
        <end position="110"/>
    </location>
</feature>
<comment type="catalytic activity">
    <reaction evidence="8">
        <text>N-terminal S-1,2-diacyl-sn-glyceryl-L-cysteinyl-[lipoprotein] + a glycerophospholipid = N-acyl-S-1,2-diacyl-sn-glyceryl-L-cysteinyl-[lipoprotein] + a 2-acyl-sn-glycero-3-phospholipid + H(+)</text>
        <dbReference type="Rhea" id="RHEA:48228"/>
        <dbReference type="Rhea" id="RHEA-COMP:14681"/>
        <dbReference type="Rhea" id="RHEA-COMP:14684"/>
        <dbReference type="ChEBI" id="CHEBI:15378"/>
        <dbReference type="ChEBI" id="CHEBI:136912"/>
        <dbReference type="ChEBI" id="CHEBI:140656"/>
        <dbReference type="ChEBI" id="CHEBI:140657"/>
        <dbReference type="ChEBI" id="CHEBI:140660"/>
        <dbReference type="EC" id="2.3.1.269"/>
    </reaction>
</comment>
<evidence type="ECO:0000256" key="1">
    <source>
        <dbReference type="ARBA" id="ARBA00004651"/>
    </source>
</evidence>
<feature type="region of interest" description="Disordered" evidence="9">
    <location>
        <begin position="513"/>
        <end position="556"/>
    </location>
</feature>
<protein>
    <recommendedName>
        <fullName evidence="8">Apolipoprotein N-acyltransferase</fullName>
        <shortName evidence="8">ALP N-acyltransferase</shortName>
        <ecNumber evidence="8">2.3.1.269</ecNumber>
    </recommendedName>
</protein>
<comment type="function">
    <text evidence="8">Catalyzes the phospholipid dependent N-acylation of the N-terminal cysteine of apolipoprotein, the last step in lipoprotein maturation.</text>
</comment>
<evidence type="ECO:0000313" key="12">
    <source>
        <dbReference type="Proteomes" id="UP001183176"/>
    </source>
</evidence>
<comment type="caution">
    <text evidence="8">Lacks conserved residue(s) required for the propagation of feature annotation.</text>
</comment>
<keyword evidence="3 8" id="KW-0808">Transferase</keyword>
<comment type="similarity">
    <text evidence="8">Belongs to the CN hydrolase family. Apolipoprotein N-acyltransferase subfamily.</text>
</comment>
<keyword evidence="6 8" id="KW-0472">Membrane</keyword>
<evidence type="ECO:0000256" key="4">
    <source>
        <dbReference type="ARBA" id="ARBA00022692"/>
    </source>
</evidence>
<accession>A0ABU2JDT7</accession>
<dbReference type="SUPFAM" id="SSF56317">
    <property type="entry name" value="Carbon-nitrogen hydrolase"/>
    <property type="match status" value="1"/>
</dbReference>
<dbReference type="HAMAP" id="MF_01148">
    <property type="entry name" value="Lnt"/>
    <property type="match status" value="1"/>
</dbReference>
<proteinExistence type="inferred from homology"/>
<dbReference type="NCBIfam" id="TIGR00546">
    <property type="entry name" value="lnt"/>
    <property type="match status" value="1"/>
</dbReference>
<dbReference type="Pfam" id="PF00795">
    <property type="entry name" value="CN_hydrolase"/>
    <property type="match status" value="1"/>
</dbReference>
<dbReference type="PANTHER" id="PTHR38686:SF1">
    <property type="entry name" value="APOLIPOPROTEIN N-ACYLTRANSFERASE"/>
    <property type="match status" value="1"/>
</dbReference>
<feature type="transmembrane region" description="Helical" evidence="8">
    <location>
        <begin position="155"/>
        <end position="180"/>
    </location>
</feature>
<sequence length="556" mass="58440">MMLTPADRRRARARLSLRLVLAAVAGLLGTLAFPPFGIWPLAFVSIAGLSLAVRGQRCRTGALTGLVFGAGLFLPMLHWTATYVGAVPWLVLVFSQTWYLAALGAALPLVQGRRFASSWTAALWVGEEALRDRLPFGGFPWGRWAFSQAASPMKWFAPLGGAPLVTFAVALIGALLAAAVSGPGPVRRTVRCTAAVGVLVLGAALWLPLHPDDHPARTTTVAAIQGDVPDRGLEFNARRRQVLDNHVAQTRKLAAEIQAGTVPRPDLVLWPENSSDIDPTTNADAARVIQQAVDAVGVPIVVGALLDGPGPQHVTNAGIVWMPSASTDPGPGQRYVKRHPVPFGEYIPLRSIARAVSAKVDLVGHDMVAGGGNGLLTETPYPVGDVICFEIAYDSLVNSSVRAGAQLLVVQTNNATFGHSGETYQQLAMSRLRAVEHDRTVVQVATSGESAIIGPDGRIVDESGALFTPDILVRSVGLSTSTTLATRLGAAPEWAFTALGLLGLVLAVSSRSRRGRAAGPTGGDPLSERPAVAQDTGHCAHQKADVMAATTGKGHR</sequence>
<name>A0ABU2JDT7_9ACTN</name>
<dbReference type="InterPro" id="IPR036526">
    <property type="entry name" value="C-N_Hydrolase_sf"/>
</dbReference>
<organism evidence="11 12">
    <name type="scientific">Jatrophihabitans lederbergiae</name>
    <dbReference type="NCBI Taxonomy" id="3075547"/>
    <lineage>
        <taxon>Bacteria</taxon>
        <taxon>Bacillati</taxon>
        <taxon>Actinomycetota</taxon>
        <taxon>Actinomycetes</taxon>
        <taxon>Jatrophihabitantales</taxon>
        <taxon>Jatrophihabitantaceae</taxon>
        <taxon>Jatrophihabitans</taxon>
    </lineage>
</organism>
<comment type="pathway">
    <text evidence="8">Protein modification; lipoprotein biosynthesis (N-acyl transfer).</text>
</comment>
<dbReference type="EC" id="2.3.1.269" evidence="8"/>
<dbReference type="EMBL" id="JAVREH010000023">
    <property type="protein sequence ID" value="MDT0262869.1"/>
    <property type="molecule type" value="Genomic_DNA"/>
</dbReference>
<dbReference type="Gene3D" id="3.60.110.10">
    <property type="entry name" value="Carbon-nitrogen hydrolase"/>
    <property type="match status" value="1"/>
</dbReference>
<dbReference type="InterPro" id="IPR004563">
    <property type="entry name" value="Apolipo_AcylTrfase"/>
</dbReference>
<evidence type="ECO:0000256" key="3">
    <source>
        <dbReference type="ARBA" id="ARBA00022679"/>
    </source>
</evidence>
<evidence type="ECO:0000256" key="2">
    <source>
        <dbReference type="ARBA" id="ARBA00022475"/>
    </source>
</evidence>
<evidence type="ECO:0000256" key="8">
    <source>
        <dbReference type="HAMAP-Rule" id="MF_01148"/>
    </source>
</evidence>
<dbReference type="CDD" id="cd07571">
    <property type="entry name" value="ALP_N-acyl_transferase"/>
    <property type="match status" value="1"/>
</dbReference>
<dbReference type="Pfam" id="PF20154">
    <property type="entry name" value="LNT_N"/>
    <property type="match status" value="1"/>
</dbReference>
<dbReference type="RefSeq" id="WP_311424014.1">
    <property type="nucleotide sequence ID" value="NZ_JAVREH010000023.1"/>
</dbReference>
<dbReference type="InterPro" id="IPR003010">
    <property type="entry name" value="C-N_Hydrolase"/>
</dbReference>
<reference evidence="12" key="1">
    <citation type="submission" date="2023-07" db="EMBL/GenBank/DDBJ databases">
        <title>30 novel species of actinomycetes from the DSMZ collection.</title>
        <authorList>
            <person name="Nouioui I."/>
        </authorList>
    </citation>
    <scope>NUCLEOTIDE SEQUENCE [LARGE SCALE GENOMIC DNA]</scope>
    <source>
        <strain evidence="12">DSM 44399</strain>
    </source>
</reference>
<feature type="domain" description="CN hydrolase" evidence="10">
    <location>
        <begin position="219"/>
        <end position="478"/>
    </location>
</feature>
<evidence type="ECO:0000256" key="9">
    <source>
        <dbReference type="SAM" id="MobiDB-lite"/>
    </source>
</evidence>
<dbReference type="PROSITE" id="PS50263">
    <property type="entry name" value="CN_HYDROLASE"/>
    <property type="match status" value="1"/>
</dbReference>
<keyword evidence="2 8" id="KW-1003">Cell membrane</keyword>
<keyword evidence="7 8" id="KW-0012">Acyltransferase</keyword>
<dbReference type="InterPro" id="IPR045378">
    <property type="entry name" value="LNT_N"/>
</dbReference>
<keyword evidence="5 8" id="KW-1133">Transmembrane helix</keyword>
<evidence type="ECO:0000256" key="5">
    <source>
        <dbReference type="ARBA" id="ARBA00022989"/>
    </source>
</evidence>
<evidence type="ECO:0000256" key="6">
    <source>
        <dbReference type="ARBA" id="ARBA00023136"/>
    </source>
</evidence>
<comment type="subcellular location">
    <subcellularLocation>
        <location evidence="1 8">Cell membrane</location>
        <topology evidence="1 8">Multi-pass membrane protein</topology>
    </subcellularLocation>
</comment>
<feature type="transmembrane region" description="Helical" evidence="8">
    <location>
        <begin position="62"/>
        <end position="79"/>
    </location>
</feature>
<gene>
    <name evidence="8 11" type="primary">lnt</name>
    <name evidence="11" type="ORF">RM423_15845</name>
</gene>
<evidence type="ECO:0000313" key="11">
    <source>
        <dbReference type="EMBL" id="MDT0262869.1"/>
    </source>
</evidence>
<keyword evidence="4 8" id="KW-0812">Transmembrane</keyword>
<comment type="caution">
    <text evidence="11">The sequence shown here is derived from an EMBL/GenBank/DDBJ whole genome shotgun (WGS) entry which is preliminary data.</text>
</comment>
<evidence type="ECO:0000259" key="10">
    <source>
        <dbReference type="PROSITE" id="PS50263"/>
    </source>
</evidence>
<feature type="transmembrane region" description="Helical" evidence="8">
    <location>
        <begin position="192"/>
        <end position="209"/>
    </location>
</feature>